<dbReference type="EMBL" id="BAABGJ010000057">
    <property type="protein sequence ID" value="GAA4348738.1"/>
    <property type="molecule type" value="Genomic_DNA"/>
</dbReference>
<comment type="caution">
    <text evidence="1">The sequence shown here is derived from an EMBL/GenBank/DDBJ whole genome shotgun (WGS) entry which is preliminary data.</text>
</comment>
<proteinExistence type="predicted"/>
<gene>
    <name evidence="1" type="ORF">GCM10023165_34850</name>
</gene>
<reference evidence="2" key="1">
    <citation type="journal article" date="2019" name="Int. J. Syst. Evol. Microbiol.">
        <title>The Global Catalogue of Microorganisms (GCM) 10K type strain sequencing project: providing services to taxonomists for standard genome sequencing and annotation.</title>
        <authorList>
            <consortium name="The Broad Institute Genomics Platform"/>
            <consortium name="The Broad Institute Genome Sequencing Center for Infectious Disease"/>
            <person name="Wu L."/>
            <person name="Ma J."/>
        </authorList>
    </citation>
    <scope>NUCLEOTIDE SEQUENCE [LARGE SCALE GENOMIC DNA]</scope>
    <source>
        <strain evidence="2">JCM 17804</strain>
    </source>
</reference>
<name>A0ABP8I0C9_9BURK</name>
<evidence type="ECO:0000313" key="1">
    <source>
        <dbReference type="EMBL" id="GAA4348738.1"/>
    </source>
</evidence>
<accession>A0ABP8I0C9</accession>
<protein>
    <submittedName>
        <fullName evidence="1">Uncharacterized protein</fullName>
    </submittedName>
</protein>
<organism evidence="1 2">
    <name type="scientific">Variovorax defluvii</name>
    <dbReference type="NCBI Taxonomy" id="913761"/>
    <lineage>
        <taxon>Bacteria</taxon>
        <taxon>Pseudomonadati</taxon>
        <taxon>Pseudomonadota</taxon>
        <taxon>Betaproteobacteria</taxon>
        <taxon>Burkholderiales</taxon>
        <taxon>Comamonadaceae</taxon>
        <taxon>Variovorax</taxon>
    </lineage>
</organism>
<evidence type="ECO:0000313" key="2">
    <source>
        <dbReference type="Proteomes" id="UP001500975"/>
    </source>
</evidence>
<sequence length="113" mass="12437">MSYKSPNPQSQKKYRIFIGPRWQSFAYGREGMQMLGTIQRGMQIGALAKLEDGNYAQVNGDIIEVLNKSRVEFALQAATGAQPPGAPAVEAPKSPPPTVVIKKRRRIVLPLDT</sequence>
<dbReference type="Proteomes" id="UP001500975">
    <property type="component" value="Unassembled WGS sequence"/>
</dbReference>
<keyword evidence="2" id="KW-1185">Reference proteome</keyword>